<accession>A0A6C0J3Q1</accession>
<dbReference type="EMBL" id="MN740325">
    <property type="protein sequence ID" value="QHU00315.1"/>
    <property type="molecule type" value="Genomic_DNA"/>
</dbReference>
<protein>
    <submittedName>
        <fullName evidence="1">Uncharacterized protein</fullName>
    </submittedName>
</protein>
<name>A0A6C0J3Q1_9ZZZZ</name>
<sequence length="309" mass="37702">MIINIKDKIIYAMYGNDEYMINIKHIIYTLQKNKTKQIVINNENMTYCHNNDKYKYLIIKINNSIFTLNNYDIVYFEYNSIPNIIIVRTDPHIYWNDWYDKLIRNYKNYNMYIIYDFDCKNEILEIPLNINIIENSMYNKGIYLGYYYIIKNKLEGDFIILNDKIILNSFIKKDNINQNIFNFDHKWKIDNKYIFEMINLLSNSKILFEEFNNKKWYGCFKGLSFIDSILLNKIETTFNFTNLIKIINNNYYDMAFERLIGVFIFHFTKNNRSIFGDIHEELSKIKNPWNFSYENYIENNDNSFNYIFK</sequence>
<dbReference type="AlphaFoldDB" id="A0A6C0J3Q1"/>
<proteinExistence type="predicted"/>
<evidence type="ECO:0000313" key="1">
    <source>
        <dbReference type="EMBL" id="QHU00315.1"/>
    </source>
</evidence>
<organism evidence="1">
    <name type="scientific">viral metagenome</name>
    <dbReference type="NCBI Taxonomy" id="1070528"/>
    <lineage>
        <taxon>unclassified sequences</taxon>
        <taxon>metagenomes</taxon>
        <taxon>organismal metagenomes</taxon>
    </lineage>
</organism>
<reference evidence="1" key="1">
    <citation type="journal article" date="2020" name="Nature">
        <title>Giant virus diversity and host interactions through global metagenomics.</title>
        <authorList>
            <person name="Schulz F."/>
            <person name="Roux S."/>
            <person name="Paez-Espino D."/>
            <person name="Jungbluth S."/>
            <person name="Walsh D.A."/>
            <person name="Denef V.J."/>
            <person name="McMahon K.D."/>
            <person name="Konstantinidis K.T."/>
            <person name="Eloe-Fadrosh E.A."/>
            <person name="Kyrpides N.C."/>
            <person name="Woyke T."/>
        </authorList>
    </citation>
    <scope>NUCLEOTIDE SEQUENCE</scope>
    <source>
        <strain evidence="1">GVMAG-M-3300025860-12</strain>
    </source>
</reference>